<keyword evidence="3" id="KW-1185">Reference proteome</keyword>
<name>A0A0D2AB19_EXOME</name>
<evidence type="ECO:0000313" key="3">
    <source>
        <dbReference type="Proteomes" id="UP000054302"/>
    </source>
</evidence>
<organism evidence="2 3">
    <name type="scientific">Exophiala mesophila</name>
    <name type="common">Black yeast-like fungus</name>
    <dbReference type="NCBI Taxonomy" id="212818"/>
    <lineage>
        <taxon>Eukaryota</taxon>
        <taxon>Fungi</taxon>
        <taxon>Dikarya</taxon>
        <taxon>Ascomycota</taxon>
        <taxon>Pezizomycotina</taxon>
        <taxon>Eurotiomycetes</taxon>
        <taxon>Chaetothyriomycetidae</taxon>
        <taxon>Chaetothyriales</taxon>
        <taxon>Herpotrichiellaceae</taxon>
        <taxon>Exophiala</taxon>
    </lineage>
</organism>
<evidence type="ECO:0000313" key="2">
    <source>
        <dbReference type="EMBL" id="KIV96123.1"/>
    </source>
</evidence>
<dbReference type="AlphaFoldDB" id="A0A0D2AB19"/>
<proteinExistence type="predicted"/>
<dbReference type="HOGENOM" id="CLU_177147_0_0_1"/>
<accession>A0A0D2AB19</accession>
<dbReference type="OrthoDB" id="4148081at2759"/>
<sequence>MARITQFFSYLHSILTSIPQHGYHNISRVVQPQIRNISESFTARGISRDPSTAGIELRELRKPGYRGAKETGKSKTPAVA</sequence>
<protein>
    <submittedName>
        <fullName evidence="2">Uncharacterized protein</fullName>
    </submittedName>
</protein>
<feature type="region of interest" description="Disordered" evidence="1">
    <location>
        <begin position="61"/>
        <end position="80"/>
    </location>
</feature>
<dbReference type="EMBL" id="KN847520">
    <property type="protein sequence ID" value="KIV96123.1"/>
    <property type="molecule type" value="Genomic_DNA"/>
</dbReference>
<dbReference type="RefSeq" id="XP_016227697.1">
    <property type="nucleotide sequence ID" value="XM_016364048.1"/>
</dbReference>
<feature type="compositionally biased region" description="Basic and acidic residues" evidence="1">
    <location>
        <begin position="61"/>
        <end position="73"/>
    </location>
</feature>
<reference evidence="2 3" key="1">
    <citation type="submission" date="2015-01" db="EMBL/GenBank/DDBJ databases">
        <title>The Genome Sequence of Exophiala mesophila CBS40295.</title>
        <authorList>
            <consortium name="The Broad Institute Genomics Platform"/>
            <person name="Cuomo C."/>
            <person name="de Hoog S."/>
            <person name="Gorbushina A."/>
            <person name="Stielow B."/>
            <person name="Teixiera M."/>
            <person name="Abouelleil A."/>
            <person name="Chapman S.B."/>
            <person name="Priest M."/>
            <person name="Young S.K."/>
            <person name="Wortman J."/>
            <person name="Nusbaum C."/>
            <person name="Birren B."/>
        </authorList>
    </citation>
    <scope>NUCLEOTIDE SEQUENCE [LARGE SCALE GENOMIC DNA]</scope>
    <source>
        <strain evidence="2 3">CBS 40295</strain>
    </source>
</reference>
<dbReference type="Proteomes" id="UP000054302">
    <property type="component" value="Unassembled WGS sequence"/>
</dbReference>
<evidence type="ECO:0000256" key="1">
    <source>
        <dbReference type="SAM" id="MobiDB-lite"/>
    </source>
</evidence>
<dbReference type="GeneID" id="27317872"/>
<dbReference type="VEuPathDB" id="FungiDB:PV10_00027"/>
<gene>
    <name evidence="2" type="ORF">PV10_00027</name>
</gene>